<comment type="caution">
    <text evidence="1">The sequence shown here is derived from an EMBL/GenBank/DDBJ whole genome shotgun (WGS) entry which is preliminary data.</text>
</comment>
<protein>
    <submittedName>
        <fullName evidence="1">Uncharacterized protein</fullName>
    </submittedName>
</protein>
<dbReference type="EMBL" id="JXTB01001273">
    <property type="protein sequence ID" value="PON31212.1"/>
    <property type="molecule type" value="Genomic_DNA"/>
</dbReference>
<reference evidence="2" key="1">
    <citation type="submission" date="2016-06" db="EMBL/GenBank/DDBJ databases">
        <title>Parallel loss of symbiosis genes in relatives of nitrogen-fixing non-legume Parasponia.</title>
        <authorList>
            <person name="Van Velzen R."/>
            <person name="Holmer R."/>
            <person name="Bu F."/>
            <person name="Rutten L."/>
            <person name="Van Zeijl A."/>
            <person name="Liu W."/>
            <person name="Santuari L."/>
            <person name="Cao Q."/>
            <person name="Sharma T."/>
            <person name="Shen D."/>
            <person name="Roswanjaya Y."/>
            <person name="Wardhani T."/>
            <person name="Kalhor M.S."/>
            <person name="Jansen J."/>
            <person name="Van den Hoogen J."/>
            <person name="Gungor B."/>
            <person name="Hartog M."/>
            <person name="Hontelez J."/>
            <person name="Verver J."/>
            <person name="Yang W.-C."/>
            <person name="Schijlen E."/>
            <person name="Repin R."/>
            <person name="Schilthuizen M."/>
            <person name="Schranz E."/>
            <person name="Heidstra R."/>
            <person name="Miyata K."/>
            <person name="Fedorova E."/>
            <person name="Kohlen W."/>
            <person name="Bisseling T."/>
            <person name="Smit S."/>
            <person name="Geurts R."/>
        </authorList>
    </citation>
    <scope>NUCLEOTIDE SEQUENCE [LARGE SCALE GENOMIC DNA]</scope>
    <source>
        <strain evidence="2">cv. WU1-14</strain>
    </source>
</reference>
<dbReference type="Proteomes" id="UP000237105">
    <property type="component" value="Unassembled WGS sequence"/>
</dbReference>
<accession>A0A2P5A3V2</accession>
<sequence>SVSDTAPRCSKSGTAVPWIYPNFPGFFFLASSSKFSLPNIIVLRDGTIAIAL</sequence>
<evidence type="ECO:0000313" key="2">
    <source>
        <dbReference type="Proteomes" id="UP000237105"/>
    </source>
</evidence>
<keyword evidence="2" id="KW-1185">Reference proteome</keyword>
<evidence type="ECO:0000313" key="1">
    <source>
        <dbReference type="EMBL" id="PON31212.1"/>
    </source>
</evidence>
<gene>
    <name evidence="1" type="ORF">PanWU01x14_371580</name>
</gene>
<proteinExistence type="predicted"/>
<dbReference type="AlphaFoldDB" id="A0A2P5A3V2"/>
<organism evidence="1 2">
    <name type="scientific">Parasponia andersonii</name>
    <name type="common">Sponia andersonii</name>
    <dbReference type="NCBI Taxonomy" id="3476"/>
    <lineage>
        <taxon>Eukaryota</taxon>
        <taxon>Viridiplantae</taxon>
        <taxon>Streptophyta</taxon>
        <taxon>Embryophyta</taxon>
        <taxon>Tracheophyta</taxon>
        <taxon>Spermatophyta</taxon>
        <taxon>Magnoliopsida</taxon>
        <taxon>eudicotyledons</taxon>
        <taxon>Gunneridae</taxon>
        <taxon>Pentapetalae</taxon>
        <taxon>rosids</taxon>
        <taxon>fabids</taxon>
        <taxon>Rosales</taxon>
        <taxon>Cannabaceae</taxon>
        <taxon>Parasponia</taxon>
    </lineage>
</organism>
<feature type="non-terminal residue" evidence="1">
    <location>
        <position position="1"/>
    </location>
</feature>
<name>A0A2P5A3V2_PARAD</name>